<gene>
    <name evidence="2" type="ORF">FBY58_1837</name>
</gene>
<dbReference type="EMBL" id="VFOF01000006">
    <property type="protein sequence ID" value="TQL14970.1"/>
    <property type="molecule type" value="Genomic_DNA"/>
</dbReference>
<dbReference type="InterPro" id="IPR027417">
    <property type="entry name" value="P-loop_NTPase"/>
</dbReference>
<dbReference type="InterPro" id="IPR011646">
    <property type="entry name" value="KAP_P-loop"/>
</dbReference>
<dbReference type="InterPro" id="IPR052754">
    <property type="entry name" value="NTPase_KAP_P-loop"/>
</dbReference>
<organism evidence="2 3">
    <name type="scientific">Zymomonas mobilis</name>
    <dbReference type="NCBI Taxonomy" id="542"/>
    <lineage>
        <taxon>Bacteria</taxon>
        <taxon>Pseudomonadati</taxon>
        <taxon>Pseudomonadota</taxon>
        <taxon>Alphaproteobacteria</taxon>
        <taxon>Sphingomonadales</taxon>
        <taxon>Zymomonadaceae</taxon>
        <taxon>Zymomonas</taxon>
    </lineage>
</organism>
<proteinExistence type="predicted"/>
<dbReference type="Gene3D" id="3.40.50.300">
    <property type="entry name" value="P-loop containing nucleotide triphosphate hydrolases"/>
    <property type="match status" value="1"/>
</dbReference>
<protein>
    <submittedName>
        <fullName evidence="2">KAP-like P-loop domain-containing protein</fullName>
    </submittedName>
</protein>
<dbReference type="SUPFAM" id="SSF52540">
    <property type="entry name" value="P-loop containing nucleoside triphosphate hydrolases"/>
    <property type="match status" value="1"/>
</dbReference>
<evidence type="ECO:0000313" key="3">
    <source>
        <dbReference type="Proteomes" id="UP000316887"/>
    </source>
</evidence>
<dbReference type="RefSeq" id="WP_141920732.1">
    <property type="nucleotide sequence ID" value="NZ_VFOF01000006.1"/>
</dbReference>
<dbReference type="PANTHER" id="PTHR22674">
    <property type="entry name" value="NTPASE, KAP FAMILY P-LOOP DOMAIN-CONTAINING 1"/>
    <property type="match status" value="1"/>
</dbReference>
<accession>A0A542VUH5</accession>
<evidence type="ECO:0000259" key="1">
    <source>
        <dbReference type="Pfam" id="PF07693"/>
    </source>
</evidence>
<dbReference type="AlphaFoldDB" id="A0A542VUH5"/>
<sequence length="324" mass="37103">MNTKNNAYNYTGDRPITEEKDDKLGFSALADQIALSLTQAKIEDGFVVGIEGEWGSGKSSLINLIKNKIEKEQDIIIVDFKPWLVGNRDILIDALFCEFVTALKEYFPYNEIAKNFKSFIKAAEDGFPKIKLLTVTKYPVNLITFFLKKINAISYSACIDIIIEFLYSITSEKSLSNLKNQLTTIFQDIGRRIIVVIDDLDRLDPSEAIEVLRLVRSVADFPNVTYVLSYDRNILCKAIEEQIKIDSGQSYLEKIIQLTIPLFLPNFSDLLSWFKDELYSLVPRLPSYQKLSIDISLASEGWHRVKTPRVLIKILDSIRFIYLM</sequence>
<dbReference type="OrthoDB" id="88903at2"/>
<dbReference type="Pfam" id="PF07693">
    <property type="entry name" value="KAP_NTPase"/>
    <property type="match status" value="1"/>
</dbReference>
<reference evidence="2 3" key="1">
    <citation type="submission" date="2019-06" db="EMBL/GenBank/DDBJ databases">
        <title>Genome sequencing of Zymomonas mobilis strains for genetic engineering and biofuel applications.</title>
        <authorList>
            <person name="Teravest M."/>
        </authorList>
    </citation>
    <scope>NUCLEOTIDE SEQUENCE [LARGE SCALE GENOMIC DNA]</scope>
    <source>
        <strain evidence="2 3">AN0101</strain>
    </source>
</reference>
<feature type="domain" description="KAP NTPase" evidence="1">
    <location>
        <begin position="27"/>
        <end position="265"/>
    </location>
</feature>
<dbReference type="PANTHER" id="PTHR22674:SF6">
    <property type="entry name" value="NTPASE KAP FAMILY P-LOOP DOMAIN-CONTAINING PROTEIN 1"/>
    <property type="match status" value="1"/>
</dbReference>
<comment type="caution">
    <text evidence="2">The sequence shown here is derived from an EMBL/GenBank/DDBJ whole genome shotgun (WGS) entry which is preliminary data.</text>
</comment>
<name>A0A542VUH5_ZYMMB</name>
<dbReference type="Proteomes" id="UP000316887">
    <property type="component" value="Unassembled WGS sequence"/>
</dbReference>
<evidence type="ECO:0000313" key="2">
    <source>
        <dbReference type="EMBL" id="TQL14970.1"/>
    </source>
</evidence>